<accession>A0ABY8LE01</accession>
<dbReference type="EMBL" id="CP122537">
    <property type="protein sequence ID" value="WGH79542.1"/>
    <property type="molecule type" value="Genomic_DNA"/>
</dbReference>
<name>A0ABY8LE01_9RHOB</name>
<organism evidence="1 2">
    <name type="scientific">Jannaschia ovalis</name>
    <dbReference type="NCBI Taxonomy" id="3038773"/>
    <lineage>
        <taxon>Bacteria</taxon>
        <taxon>Pseudomonadati</taxon>
        <taxon>Pseudomonadota</taxon>
        <taxon>Alphaproteobacteria</taxon>
        <taxon>Rhodobacterales</taxon>
        <taxon>Roseobacteraceae</taxon>
        <taxon>Jannaschia</taxon>
    </lineage>
</organism>
<keyword evidence="2" id="KW-1185">Reference proteome</keyword>
<sequence>MTLRDRLRADTRPAHDRVDAAFSGLGVTERRGYRAFLAAHLVALSALRPAPGPGDAALAAEMADLRSRLRADLQQLGANGSMPPLPGRRCLDPRALGYVLHGSRMGMAVLHRRWRAAGDARLRRAGAFLSTPPAPARWGAICAGLSRMSPDGPTADRVIAEAGTVFAIYEHSALSQARPLKGCPDAQRLAPAQH</sequence>
<protein>
    <submittedName>
        <fullName evidence="1">Biliverdin-producing heme oxygenase</fullName>
    </submittedName>
</protein>
<evidence type="ECO:0000313" key="2">
    <source>
        <dbReference type="Proteomes" id="UP001243420"/>
    </source>
</evidence>
<dbReference type="RefSeq" id="WP_279966429.1">
    <property type="nucleotide sequence ID" value="NZ_CP122537.1"/>
</dbReference>
<gene>
    <name evidence="1" type="ORF">P8627_04550</name>
</gene>
<reference evidence="1 2" key="1">
    <citation type="submission" date="2023-04" db="EMBL/GenBank/DDBJ databases">
        <title>Jannaschia ovalis sp. nov., a marine bacterium isolated from sea tidal flat.</title>
        <authorList>
            <person name="Kwon D.Y."/>
            <person name="Kim J.-J."/>
        </authorList>
    </citation>
    <scope>NUCLEOTIDE SEQUENCE [LARGE SCALE GENOMIC DNA]</scope>
    <source>
        <strain evidence="1 2">GRR-S6-38</strain>
    </source>
</reference>
<proteinExistence type="predicted"/>
<dbReference type="InterPro" id="IPR016084">
    <property type="entry name" value="Haem_Oase-like_multi-hlx"/>
</dbReference>
<dbReference type="Proteomes" id="UP001243420">
    <property type="component" value="Chromosome"/>
</dbReference>
<dbReference type="Gene3D" id="1.20.910.10">
    <property type="entry name" value="Heme oxygenase-like"/>
    <property type="match status" value="1"/>
</dbReference>
<evidence type="ECO:0000313" key="1">
    <source>
        <dbReference type="EMBL" id="WGH79542.1"/>
    </source>
</evidence>
<dbReference type="SUPFAM" id="SSF48613">
    <property type="entry name" value="Heme oxygenase-like"/>
    <property type="match status" value="1"/>
</dbReference>
<dbReference type="CDD" id="cd19166">
    <property type="entry name" value="HemeO-bac"/>
    <property type="match status" value="1"/>
</dbReference>